<accession>A0A0F9RMI7</accession>
<gene>
    <name evidence="1" type="ORF">LCGC14_0954990</name>
</gene>
<organism evidence="1">
    <name type="scientific">marine sediment metagenome</name>
    <dbReference type="NCBI Taxonomy" id="412755"/>
    <lineage>
        <taxon>unclassified sequences</taxon>
        <taxon>metagenomes</taxon>
        <taxon>ecological metagenomes</taxon>
    </lineage>
</organism>
<dbReference type="AlphaFoldDB" id="A0A0F9RMI7"/>
<proteinExistence type="predicted"/>
<evidence type="ECO:0000313" key="1">
    <source>
        <dbReference type="EMBL" id="KKN18503.1"/>
    </source>
</evidence>
<name>A0A0F9RMI7_9ZZZZ</name>
<dbReference type="EMBL" id="LAZR01003420">
    <property type="protein sequence ID" value="KKN18503.1"/>
    <property type="molecule type" value="Genomic_DNA"/>
</dbReference>
<sequence>METDVKETGFVVYQHEVKAILEGRQTMFRRVLKKQPPTGFDYKGDDGGNPLLPKDSGHYWMDGYAMWRPRRCPYGQVGDRLWLKETFYTDNYRRSNGLPVLYKADGETRSWNPSIHLPRWASRITLEITGVKVERVQDISEEDAIAEGIKEYDNHTFGLDNPACCMGLTPQIAFMRLWDRINAKRGYGWDVNPWDWALTFRRLNE</sequence>
<reference evidence="1" key="1">
    <citation type="journal article" date="2015" name="Nature">
        <title>Complex archaea that bridge the gap between prokaryotes and eukaryotes.</title>
        <authorList>
            <person name="Spang A."/>
            <person name="Saw J.H."/>
            <person name="Jorgensen S.L."/>
            <person name="Zaremba-Niedzwiedzka K."/>
            <person name="Martijn J."/>
            <person name="Lind A.E."/>
            <person name="van Eijk R."/>
            <person name="Schleper C."/>
            <person name="Guy L."/>
            <person name="Ettema T.J."/>
        </authorList>
    </citation>
    <scope>NUCLEOTIDE SEQUENCE</scope>
</reference>
<comment type="caution">
    <text evidence="1">The sequence shown here is derived from an EMBL/GenBank/DDBJ whole genome shotgun (WGS) entry which is preliminary data.</text>
</comment>
<protein>
    <submittedName>
        <fullName evidence="1">Uncharacterized protein</fullName>
    </submittedName>
</protein>